<feature type="non-terminal residue" evidence="2">
    <location>
        <position position="126"/>
    </location>
</feature>
<dbReference type="EMBL" id="CACTIH010005927">
    <property type="protein sequence ID" value="CAA3003158.1"/>
    <property type="molecule type" value="Genomic_DNA"/>
</dbReference>
<sequence length="126" mass="13714">LKQGHAPDHQITHEKANLRLKNHPIPTSDAPLPAIASSSQSLGKSQISANPELISENGTYCDDQHEIPHLPVKNHNFLTPLENHRWSTTGQRPARGGHAPVTLHQNVGNFVTDPIPSSVSPHEAQT</sequence>
<feature type="compositionally biased region" description="Basic and acidic residues" evidence="1">
    <location>
        <begin position="1"/>
        <end position="17"/>
    </location>
</feature>
<name>A0A8S0TDG6_OLEEU</name>
<feature type="compositionally biased region" description="Low complexity" evidence="1">
    <location>
        <begin position="34"/>
        <end position="46"/>
    </location>
</feature>
<comment type="caution">
    <text evidence="2">The sequence shown here is derived from an EMBL/GenBank/DDBJ whole genome shotgun (WGS) entry which is preliminary data.</text>
</comment>
<feature type="region of interest" description="Disordered" evidence="1">
    <location>
        <begin position="1"/>
        <end position="46"/>
    </location>
</feature>
<dbReference type="AlphaFoldDB" id="A0A8S0TDG6"/>
<protein>
    <submittedName>
        <fullName evidence="2">Uncharacterized protein</fullName>
    </submittedName>
</protein>
<evidence type="ECO:0000313" key="2">
    <source>
        <dbReference type="EMBL" id="CAA3003158.1"/>
    </source>
</evidence>
<feature type="non-terminal residue" evidence="2">
    <location>
        <position position="1"/>
    </location>
</feature>
<gene>
    <name evidence="2" type="ORF">OLEA9_A066219</name>
</gene>
<organism evidence="2 3">
    <name type="scientific">Olea europaea subsp. europaea</name>
    <dbReference type="NCBI Taxonomy" id="158383"/>
    <lineage>
        <taxon>Eukaryota</taxon>
        <taxon>Viridiplantae</taxon>
        <taxon>Streptophyta</taxon>
        <taxon>Embryophyta</taxon>
        <taxon>Tracheophyta</taxon>
        <taxon>Spermatophyta</taxon>
        <taxon>Magnoliopsida</taxon>
        <taxon>eudicotyledons</taxon>
        <taxon>Gunneridae</taxon>
        <taxon>Pentapetalae</taxon>
        <taxon>asterids</taxon>
        <taxon>lamiids</taxon>
        <taxon>Lamiales</taxon>
        <taxon>Oleaceae</taxon>
        <taxon>Oleeae</taxon>
        <taxon>Olea</taxon>
    </lineage>
</organism>
<evidence type="ECO:0000256" key="1">
    <source>
        <dbReference type="SAM" id="MobiDB-lite"/>
    </source>
</evidence>
<reference evidence="2 3" key="1">
    <citation type="submission" date="2019-12" db="EMBL/GenBank/DDBJ databases">
        <authorList>
            <person name="Alioto T."/>
            <person name="Alioto T."/>
            <person name="Gomez Garrido J."/>
        </authorList>
    </citation>
    <scope>NUCLEOTIDE SEQUENCE [LARGE SCALE GENOMIC DNA]</scope>
</reference>
<accession>A0A8S0TDG6</accession>
<keyword evidence="3" id="KW-1185">Reference proteome</keyword>
<proteinExistence type="predicted"/>
<dbReference type="Proteomes" id="UP000594638">
    <property type="component" value="Unassembled WGS sequence"/>
</dbReference>
<dbReference type="Gramene" id="OE9A066219T1">
    <property type="protein sequence ID" value="OE9A066219C1"/>
    <property type="gene ID" value="OE9A066219"/>
</dbReference>
<evidence type="ECO:0000313" key="3">
    <source>
        <dbReference type="Proteomes" id="UP000594638"/>
    </source>
</evidence>